<dbReference type="PRINTS" id="PR01976">
    <property type="entry name" value="IGFBPFAMILY"/>
</dbReference>
<dbReference type="PROSITE" id="PS51323">
    <property type="entry name" value="IGFBP_N_2"/>
    <property type="match status" value="1"/>
</dbReference>
<organism evidence="14 15">
    <name type="scientific">Callorhinchus milii</name>
    <name type="common">Ghost shark</name>
    <dbReference type="NCBI Taxonomy" id="7868"/>
    <lineage>
        <taxon>Eukaryota</taxon>
        <taxon>Metazoa</taxon>
        <taxon>Chordata</taxon>
        <taxon>Craniata</taxon>
        <taxon>Vertebrata</taxon>
        <taxon>Chondrichthyes</taxon>
        <taxon>Holocephali</taxon>
        <taxon>Chimaeriformes</taxon>
        <taxon>Callorhinchidae</taxon>
        <taxon>Callorhinchus</taxon>
    </lineage>
</organism>
<evidence type="ECO:0000256" key="6">
    <source>
        <dbReference type="ARBA" id="ARBA00022553"/>
    </source>
</evidence>
<dbReference type="Gene3D" id="4.10.40.20">
    <property type="match status" value="1"/>
</dbReference>
<dbReference type="Ensembl" id="ENSCMIT00000017303.1">
    <property type="protein sequence ID" value="ENSCMIP00000016968.1"/>
    <property type="gene ID" value="ENSCMIG00000008129.1"/>
</dbReference>
<protein>
    <recommendedName>
        <fullName evidence="4">Insulin-like growth factor-binding protein 4</fullName>
    </recommendedName>
</protein>
<dbReference type="SUPFAM" id="SSF57184">
    <property type="entry name" value="Growth factor receptor domain"/>
    <property type="match status" value="1"/>
</dbReference>
<dbReference type="GO" id="GO:0031995">
    <property type="term" value="F:insulin-like growth factor II binding"/>
    <property type="evidence" value="ECO:0007669"/>
    <property type="project" value="TreeGrafter"/>
</dbReference>
<dbReference type="InterPro" id="IPR000716">
    <property type="entry name" value="Thyroglobulin_1"/>
</dbReference>
<comment type="subcellular location">
    <subcellularLocation>
        <location evidence="2">Secreted</location>
    </subcellularLocation>
</comment>
<dbReference type="GO" id="GO:0031994">
    <property type="term" value="F:insulin-like growth factor I binding"/>
    <property type="evidence" value="ECO:0007669"/>
    <property type="project" value="TreeGrafter"/>
</dbReference>
<evidence type="ECO:0000256" key="2">
    <source>
        <dbReference type="ARBA" id="ARBA00004613"/>
    </source>
</evidence>
<reference evidence="15" key="3">
    <citation type="journal article" date="2014" name="Nature">
        <title>Elephant shark genome provides unique insights into gnathostome evolution.</title>
        <authorList>
            <consortium name="International Elephant Shark Genome Sequencing Consortium"/>
            <person name="Venkatesh B."/>
            <person name="Lee A.P."/>
            <person name="Ravi V."/>
            <person name="Maurya A.K."/>
            <person name="Lian M.M."/>
            <person name="Swann J.B."/>
            <person name="Ohta Y."/>
            <person name="Flajnik M.F."/>
            <person name="Sutoh Y."/>
            <person name="Kasahara M."/>
            <person name="Hoon S."/>
            <person name="Gangu V."/>
            <person name="Roy S.W."/>
            <person name="Irimia M."/>
            <person name="Korzh V."/>
            <person name="Kondrychyn I."/>
            <person name="Lim Z.W."/>
            <person name="Tay B.H."/>
            <person name="Tohari S."/>
            <person name="Kong K.W."/>
            <person name="Ho S."/>
            <person name="Lorente-Galdos B."/>
            <person name="Quilez J."/>
            <person name="Marques-Bonet T."/>
            <person name="Raney B.J."/>
            <person name="Ingham P.W."/>
            <person name="Tay A."/>
            <person name="Hillier L.W."/>
            <person name="Minx P."/>
            <person name="Boehm T."/>
            <person name="Wilson R.K."/>
            <person name="Brenner S."/>
            <person name="Warren W.C."/>
        </authorList>
    </citation>
    <scope>NUCLEOTIDE SEQUENCE [LARGE SCALE GENOMIC DNA]</scope>
</reference>
<name>A0A4W3HIT4_CALMI</name>
<dbReference type="GO" id="GO:0043567">
    <property type="term" value="P:regulation of insulin-like growth factor receptor signaling pathway"/>
    <property type="evidence" value="ECO:0007669"/>
    <property type="project" value="TreeGrafter"/>
</dbReference>
<dbReference type="GeneTree" id="ENSGT00940000159647"/>
<evidence type="ECO:0000256" key="7">
    <source>
        <dbReference type="ARBA" id="ARBA00023157"/>
    </source>
</evidence>
<evidence type="ECO:0000259" key="12">
    <source>
        <dbReference type="PROSITE" id="PS51162"/>
    </source>
</evidence>
<dbReference type="PANTHER" id="PTHR11551:SF7">
    <property type="entry name" value="INSULIN-LIKE GROWTH FACTOR-BINDING PROTEIN 4"/>
    <property type="match status" value="1"/>
</dbReference>
<evidence type="ECO:0000259" key="13">
    <source>
        <dbReference type="PROSITE" id="PS51323"/>
    </source>
</evidence>
<dbReference type="InterPro" id="IPR017891">
    <property type="entry name" value="Insulin_GF-bd_Cys-rich_CS"/>
</dbReference>
<dbReference type="STRING" id="7868.ENSCMIP00000016968"/>
<feature type="compositionally biased region" description="Low complexity" evidence="11">
    <location>
        <begin position="483"/>
        <end position="493"/>
    </location>
</feature>
<dbReference type="InterPro" id="IPR036857">
    <property type="entry name" value="Thyroglobulin_1_sf"/>
</dbReference>
<dbReference type="InterPro" id="IPR009030">
    <property type="entry name" value="Growth_fac_rcpt_cys_sf"/>
</dbReference>
<reference evidence="15" key="2">
    <citation type="journal article" date="2007" name="PLoS Biol.">
        <title>Survey sequencing and comparative analysis of the elephant shark (Callorhinchus milii) genome.</title>
        <authorList>
            <person name="Venkatesh B."/>
            <person name="Kirkness E.F."/>
            <person name="Loh Y.H."/>
            <person name="Halpern A.L."/>
            <person name="Lee A.P."/>
            <person name="Johnson J."/>
            <person name="Dandona N."/>
            <person name="Viswanathan L.D."/>
            <person name="Tay A."/>
            <person name="Venter J.C."/>
            <person name="Strausberg R.L."/>
            <person name="Brenner S."/>
        </authorList>
    </citation>
    <scope>NUCLEOTIDE SEQUENCE [LARGE SCALE GENOMIC DNA]</scope>
</reference>
<dbReference type="Pfam" id="PF00086">
    <property type="entry name" value="Thyroglobulin_1"/>
    <property type="match status" value="1"/>
</dbReference>
<dbReference type="InterPro" id="IPR022327">
    <property type="entry name" value="IGFBP-4"/>
</dbReference>
<comment type="subunit">
    <text evidence="3">Binds IGF2 more than IGF1.</text>
</comment>
<dbReference type="Gene3D" id="4.10.800.10">
    <property type="entry name" value="Thyroglobulin type-1"/>
    <property type="match status" value="1"/>
</dbReference>
<evidence type="ECO:0000256" key="9">
    <source>
        <dbReference type="ARBA" id="ARBA00023183"/>
    </source>
</evidence>
<keyword evidence="5" id="KW-0964">Secreted</keyword>
<evidence type="ECO:0000256" key="10">
    <source>
        <dbReference type="PROSITE-ProRule" id="PRU00500"/>
    </source>
</evidence>
<dbReference type="PANTHER" id="PTHR11551">
    <property type="entry name" value="INSULIN-LIKE GROWTH FACTOR BINDING PROTEIN"/>
    <property type="match status" value="1"/>
</dbReference>
<keyword evidence="7" id="KW-1015">Disulfide bond</keyword>
<dbReference type="SMART" id="SM00211">
    <property type="entry name" value="TY"/>
    <property type="match status" value="1"/>
</dbReference>
<evidence type="ECO:0000313" key="15">
    <source>
        <dbReference type="Proteomes" id="UP000314986"/>
    </source>
</evidence>
<keyword evidence="6" id="KW-0597">Phosphoprotein</keyword>
<dbReference type="InterPro" id="IPR000867">
    <property type="entry name" value="IGFBP-like"/>
</dbReference>
<dbReference type="Pfam" id="PF00219">
    <property type="entry name" value="IGFBP"/>
    <property type="match status" value="1"/>
</dbReference>
<dbReference type="PRINTS" id="PR01980">
    <property type="entry name" value="IGFBPFAMILY4"/>
</dbReference>
<evidence type="ECO:0000313" key="14">
    <source>
        <dbReference type="Ensembl" id="ENSCMIP00000016968.1"/>
    </source>
</evidence>
<evidence type="ECO:0000256" key="3">
    <source>
        <dbReference type="ARBA" id="ARBA00011592"/>
    </source>
</evidence>
<dbReference type="PROSITE" id="PS00222">
    <property type="entry name" value="IGFBP_N_1"/>
    <property type="match status" value="1"/>
</dbReference>
<feature type="region of interest" description="Disordered" evidence="11">
    <location>
        <begin position="481"/>
        <end position="500"/>
    </location>
</feature>
<keyword evidence="15" id="KW-1185">Reference proteome</keyword>
<evidence type="ECO:0000256" key="1">
    <source>
        <dbReference type="ARBA" id="ARBA00003811"/>
    </source>
</evidence>
<comment type="function">
    <text evidence="1">IGF-binding proteins prolong the half-life of the IGFs and have been shown to either inhibit or stimulate the growth promoting effects of the IGFs on cell culture. They alter the interaction of IGFs with their cell surface receptors.</text>
</comment>
<evidence type="ECO:0000256" key="11">
    <source>
        <dbReference type="SAM" id="MobiDB-lite"/>
    </source>
</evidence>
<feature type="domain" description="IGFBP N-terminal" evidence="13">
    <location>
        <begin position="350"/>
        <end position="430"/>
    </location>
</feature>
<evidence type="ECO:0000256" key="5">
    <source>
        <dbReference type="ARBA" id="ARBA00022525"/>
    </source>
</evidence>
<reference evidence="14" key="5">
    <citation type="submission" date="2025-09" db="UniProtKB">
        <authorList>
            <consortium name="Ensembl"/>
        </authorList>
    </citation>
    <scope>IDENTIFICATION</scope>
</reference>
<dbReference type="FunFam" id="4.10.40.20:FF:000001">
    <property type="entry name" value="Insulin-like growth factor binding protein 5"/>
    <property type="match status" value="1"/>
</dbReference>
<gene>
    <name evidence="14" type="primary">LOC103183854</name>
</gene>
<keyword evidence="8" id="KW-0325">Glycoprotein</keyword>
<proteinExistence type="predicted"/>
<dbReference type="InterPro" id="IPR022321">
    <property type="entry name" value="IGFBP_1-6_chordata"/>
</dbReference>
<dbReference type="PROSITE" id="PS00484">
    <property type="entry name" value="THYROGLOBULIN_1_1"/>
    <property type="match status" value="1"/>
</dbReference>
<comment type="caution">
    <text evidence="10">Lacks conserved residue(s) required for the propagation of feature annotation.</text>
</comment>
<evidence type="ECO:0000256" key="4">
    <source>
        <dbReference type="ARBA" id="ARBA00013680"/>
    </source>
</evidence>
<reference evidence="14" key="4">
    <citation type="submission" date="2025-08" db="UniProtKB">
        <authorList>
            <consortium name="Ensembl"/>
        </authorList>
    </citation>
    <scope>IDENTIFICATION</scope>
</reference>
<dbReference type="AlphaFoldDB" id="A0A4W3HIT4"/>
<feature type="domain" description="Thyroglobulin type-1" evidence="12">
    <location>
        <begin position="501"/>
        <end position="579"/>
    </location>
</feature>
<dbReference type="GO" id="GO:0005615">
    <property type="term" value="C:extracellular space"/>
    <property type="evidence" value="ECO:0007669"/>
    <property type="project" value="TreeGrafter"/>
</dbReference>
<sequence length="589" mass="63369">VCFIPKSFTFSLSLCVSHLQISLCVSFPNLSLSFSLSLSLCLICKSLSVFHSQIFHFLSLSLSLSSANLSLFLSLSHSPYLSIPSLSATKPPPPHILVVGATLPLPPSLVFLLPSLSPPPHYNSPSLCLSLSPSFPVSLLPSLPLSFPHSLSFSPSPSLLPFPSLSLSLSLPPSFPGLSVSPSLPPLLLHLSFPSFSLCLPPSLSLLLSVSPSLPPLLYLSLPLSLSLSFSLCPLPSLSLSFPPLCVSFLPSLLSFSLSFSPPLSPSLCLSPPLLLPLLLSVSLPLSLSLSLPFLLPFSPSPSPSSSPPSSLSPPPPPAMLTRPSPPVPVPVLLLLLLPPPGAEPWSPEVAIRCPLCSEERRGGCKVPVGCEELVRESGCGCCATCALSRGSACGVYTSRCGSGLRCFPRTGAHKPLHSLIHGHGVCMEPSDIQQVRVTLPRPENEDYWEPELTESSHIRCHTHDKKCIARYWARIREKSHSSSRSKNISPSLSRDEPQIMGPCYGELQRAVERFAMSQGQSPEDLYNIPIPNCDRKGYFHSKQCHPSMHGQRGKCWCVDPKTGMKMASRAEVTGEVDCQRALAEQTSE</sequence>
<dbReference type="CDD" id="cd00191">
    <property type="entry name" value="TY"/>
    <property type="match status" value="1"/>
</dbReference>
<dbReference type="InParanoid" id="A0A4W3HIT4"/>
<reference evidence="15" key="1">
    <citation type="journal article" date="2006" name="Science">
        <title>Ancient noncoding elements conserved in the human genome.</title>
        <authorList>
            <person name="Venkatesh B."/>
            <person name="Kirkness E.F."/>
            <person name="Loh Y.H."/>
            <person name="Halpern A.L."/>
            <person name="Lee A.P."/>
            <person name="Johnson J."/>
            <person name="Dandona N."/>
            <person name="Viswanathan L.D."/>
            <person name="Tay A."/>
            <person name="Venter J.C."/>
            <person name="Strausberg R.L."/>
            <person name="Brenner S."/>
        </authorList>
    </citation>
    <scope>NUCLEOTIDE SEQUENCE [LARGE SCALE GENOMIC DNA]</scope>
</reference>
<dbReference type="PROSITE" id="PS51162">
    <property type="entry name" value="THYROGLOBULIN_1_2"/>
    <property type="match status" value="1"/>
</dbReference>
<accession>A0A4W3HIT4</accession>
<evidence type="ECO:0000256" key="8">
    <source>
        <dbReference type="ARBA" id="ARBA00023180"/>
    </source>
</evidence>
<dbReference type="SMART" id="SM00121">
    <property type="entry name" value="IB"/>
    <property type="match status" value="1"/>
</dbReference>
<keyword evidence="9" id="KW-0340">Growth factor binding</keyword>
<dbReference type="SUPFAM" id="SSF57610">
    <property type="entry name" value="Thyroglobulin type-1 domain"/>
    <property type="match status" value="1"/>
</dbReference>
<dbReference type="Proteomes" id="UP000314986">
    <property type="component" value="Unassembled WGS sequence"/>
</dbReference>